<sequence length="823" mass="87076">MATYQAINACTWRNGSWIAGVTDYVRQGVYPEANNYENVGAMLFDLTSIRNTYANYYPTSATIHLVRIAAGDWGSARTMTLYAGNAYGMPAPSSGSSVSGSRPTKVTAGYNYTVSAGQGAKDIAISTALIDSIGSGASNCLFMDAGSSTLNYMGFGGRDDLSQIVLTINWASRTTACSAPTSCSVSSTLSEGSVTLSWSGASGGTNNAISGYEIQYSDSSDNITWGSWTALTTVATSATSGSVTVSPPSTRGNYRRFQVRTRGTAGASYYSGWKVSTNSVRRNTVPNPPTTASASPTTYSDETITLTWSGASGGTSPIKGYQIASRTSTDNSTWSAWNVLATLTLAASGGSYTPNVSRTPGTYTQFGIWTIDTLDVYSSKKITGSIYCDITACGAPTACSVSTTLSEGNVTLSWSGAASGAGNAIISYEIQYSDSSDNSAWSAWTALTTVNTSATSGSVSVSPPAIRGNYRRFRVRTRGTAGEGFYSDWTVSSNSVRRNTLPTPPSSFNATPAIYEVNTVTLAWSGAAPGTSAIKQYVIQRATSTDGTNWSAYEALAIVVSSATSGTYEATASPVAGTYTRYRISVTDVLDAVSPYVVSGTVKKNSPPAAPSIICPISGSSTYNTTPRFMITTGIEPDGQTQIVEVKIDAGPWNNSVDNPEKFSTGGYLVGGAKTVYQAESLPVGNHTVAFRCLDSDIESSSPEVIRTFTILPSPFETITANVTHVKEAHIQALRTAVNTVRHYHCLSQAAWREVIIAGKTAVKSWPFHITELRKAIEPVITMINDFDASPTFDIPPVTWLPIGMGRPKADVMQQLQNLILTL</sequence>
<protein>
    <recommendedName>
        <fullName evidence="1">Fibronectin type-III domain-containing protein</fullName>
    </recommendedName>
</protein>
<dbReference type="InterPro" id="IPR013783">
    <property type="entry name" value="Ig-like_fold"/>
</dbReference>
<feature type="domain" description="Fibronectin type-III" evidence="1">
    <location>
        <begin position="395"/>
        <end position="503"/>
    </location>
</feature>
<evidence type="ECO:0000259" key="1">
    <source>
        <dbReference type="PROSITE" id="PS50853"/>
    </source>
</evidence>
<dbReference type="AlphaFoldDB" id="A0A6P1TNH4"/>
<dbReference type="EMBL" id="CP048000">
    <property type="protein sequence ID" value="QHQ61441.1"/>
    <property type="molecule type" value="Genomic_DNA"/>
</dbReference>
<dbReference type="Proteomes" id="UP000464314">
    <property type="component" value="Chromosome"/>
</dbReference>
<keyword evidence="3" id="KW-1185">Reference proteome</keyword>
<evidence type="ECO:0000313" key="2">
    <source>
        <dbReference type="EMBL" id="QHQ61441.1"/>
    </source>
</evidence>
<gene>
    <name evidence="2" type="ORF">Ana3638_12175</name>
</gene>
<dbReference type="Gene3D" id="2.60.40.10">
    <property type="entry name" value="Immunoglobulins"/>
    <property type="match status" value="4"/>
</dbReference>
<evidence type="ECO:0000313" key="3">
    <source>
        <dbReference type="Proteomes" id="UP000464314"/>
    </source>
</evidence>
<accession>A0A6P1TNH4</accession>
<dbReference type="RefSeq" id="WP_161838266.1">
    <property type="nucleotide sequence ID" value="NZ_CP048000.1"/>
</dbReference>
<proteinExistence type="predicted"/>
<dbReference type="CDD" id="cd00063">
    <property type="entry name" value="FN3"/>
    <property type="match status" value="2"/>
</dbReference>
<name>A0A6P1TNH4_9FIRM</name>
<organism evidence="2 3">
    <name type="scientific">Anaerocolumna sedimenticola</name>
    <dbReference type="NCBI Taxonomy" id="2696063"/>
    <lineage>
        <taxon>Bacteria</taxon>
        <taxon>Bacillati</taxon>
        <taxon>Bacillota</taxon>
        <taxon>Clostridia</taxon>
        <taxon>Lachnospirales</taxon>
        <taxon>Lachnospiraceae</taxon>
        <taxon>Anaerocolumna</taxon>
    </lineage>
</organism>
<dbReference type="SUPFAM" id="SSF49265">
    <property type="entry name" value="Fibronectin type III"/>
    <property type="match status" value="3"/>
</dbReference>
<dbReference type="InterPro" id="IPR036116">
    <property type="entry name" value="FN3_sf"/>
</dbReference>
<feature type="domain" description="Fibronectin type-III" evidence="1">
    <location>
        <begin position="179"/>
        <end position="287"/>
    </location>
</feature>
<dbReference type="KEGG" id="anr:Ana3638_12175"/>
<reference evidence="2 3" key="1">
    <citation type="submission" date="2020-01" db="EMBL/GenBank/DDBJ databases">
        <title>Genome analysis of Anaerocolumna sp. CBA3638.</title>
        <authorList>
            <person name="Kim J."/>
            <person name="Roh S.W."/>
        </authorList>
    </citation>
    <scope>NUCLEOTIDE SEQUENCE [LARGE SCALE GENOMIC DNA]</scope>
    <source>
        <strain evidence="2 3">CBA3638</strain>
    </source>
</reference>
<dbReference type="InterPro" id="IPR003961">
    <property type="entry name" value="FN3_dom"/>
</dbReference>
<dbReference type="PROSITE" id="PS50853">
    <property type="entry name" value="FN3"/>
    <property type="match status" value="2"/>
</dbReference>